<evidence type="ECO:0000313" key="7">
    <source>
        <dbReference type="Proteomes" id="UP000692954"/>
    </source>
</evidence>
<evidence type="ECO:0000256" key="3">
    <source>
        <dbReference type="ARBA" id="ARBA00023211"/>
    </source>
</evidence>
<dbReference type="PROSITE" id="PS00125">
    <property type="entry name" value="SER_THR_PHOSPHATASE"/>
    <property type="match status" value="1"/>
</dbReference>
<feature type="domain" description="Serine/threonine specific protein phosphatases" evidence="5">
    <location>
        <begin position="107"/>
        <end position="112"/>
    </location>
</feature>
<dbReference type="SMART" id="SM00156">
    <property type="entry name" value="PP2Ac"/>
    <property type="match status" value="1"/>
</dbReference>
<accession>A0A8S1MCQ3</accession>
<comment type="similarity">
    <text evidence="4">Belongs to the PPP phosphatase family.</text>
</comment>
<organism evidence="6 7">
    <name type="scientific">Paramecium sonneborni</name>
    <dbReference type="NCBI Taxonomy" id="65129"/>
    <lineage>
        <taxon>Eukaryota</taxon>
        <taxon>Sar</taxon>
        <taxon>Alveolata</taxon>
        <taxon>Ciliophora</taxon>
        <taxon>Intramacronucleata</taxon>
        <taxon>Oligohymenophorea</taxon>
        <taxon>Peniculida</taxon>
        <taxon>Parameciidae</taxon>
        <taxon>Paramecium</taxon>
    </lineage>
</organism>
<name>A0A8S1MCQ3_9CILI</name>
<dbReference type="InterPro" id="IPR004843">
    <property type="entry name" value="Calcineurin-like_PHP"/>
</dbReference>
<gene>
    <name evidence="6" type="ORF">PSON_ATCC_30995.1.T0370188</name>
</gene>
<evidence type="ECO:0000256" key="1">
    <source>
        <dbReference type="ARBA" id="ARBA00022723"/>
    </source>
</evidence>
<keyword evidence="2 4" id="KW-0378">Hydrolase</keyword>
<dbReference type="PANTHER" id="PTHR45619">
    <property type="entry name" value="SERINE/THREONINE-PROTEIN PHOSPHATASE PP2A-RELATED"/>
    <property type="match status" value="1"/>
</dbReference>
<evidence type="ECO:0000313" key="6">
    <source>
        <dbReference type="EMBL" id="CAD8078250.1"/>
    </source>
</evidence>
<evidence type="ECO:0000256" key="2">
    <source>
        <dbReference type="ARBA" id="ARBA00022801"/>
    </source>
</evidence>
<evidence type="ECO:0000259" key="5">
    <source>
        <dbReference type="PROSITE" id="PS00125"/>
    </source>
</evidence>
<keyword evidence="7" id="KW-1185">Reference proteome</keyword>
<dbReference type="Proteomes" id="UP000692954">
    <property type="component" value="Unassembled WGS sequence"/>
</dbReference>
<proteinExistence type="inferred from homology"/>
<dbReference type="InterPro" id="IPR006186">
    <property type="entry name" value="Ser/Thr-sp_prot-phosphatase"/>
</dbReference>
<keyword evidence="1" id="KW-0479">Metal-binding</keyword>
<sequence length="302" mass="35561">MDIDKQLEILRNGRYLNERDTHTICEYAKEILIEEPNVILATTPIIVCGDIHGQFFDLLELFKQGGQIPEKRYIFNGNYVDKGYHSVETFQYLLCLKIKYPKQIILLKGNHESRQMSQFYGFYDEVKRKFGNAYPWQYCCEVFEYLPLCALVDQKVFSVHGGLSPQIKRIDDIRTIDRRNEKLYEGPMCDLLWSDPDCIEGWVESNRGAGYCFGKSVVDEFNYRNDLILISRSHQFILEGYRYEFQKKLVTVWSAPNFRQICGNKGCLMILDQNLEQHFEFFEQSIDSLEWIVGIKVLPYIL</sequence>
<reference evidence="6" key="1">
    <citation type="submission" date="2021-01" db="EMBL/GenBank/DDBJ databases">
        <authorList>
            <consortium name="Genoscope - CEA"/>
            <person name="William W."/>
        </authorList>
    </citation>
    <scope>NUCLEOTIDE SEQUENCE</scope>
</reference>
<dbReference type="EC" id="3.1.3.16" evidence="4"/>
<dbReference type="Pfam" id="PF00149">
    <property type="entry name" value="Metallophos"/>
    <property type="match status" value="1"/>
</dbReference>
<dbReference type="OrthoDB" id="291241at2759"/>
<dbReference type="GO" id="GO:0046872">
    <property type="term" value="F:metal ion binding"/>
    <property type="evidence" value="ECO:0007669"/>
    <property type="project" value="UniProtKB-KW"/>
</dbReference>
<comment type="caution">
    <text evidence="6">The sequence shown here is derived from an EMBL/GenBank/DDBJ whole genome shotgun (WGS) entry which is preliminary data.</text>
</comment>
<protein>
    <recommendedName>
        <fullName evidence="4">Serine/threonine-protein phosphatase</fullName>
        <ecNumber evidence="4">3.1.3.16</ecNumber>
    </recommendedName>
</protein>
<evidence type="ECO:0000256" key="4">
    <source>
        <dbReference type="RuleBase" id="RU004273"/>
    </source>
</evidence>
<dbReference type="InterPro" id="IPR047129">
    <property type="entry name" value="PPA2-like"/>
</dbReference>
<dbReference type="AlphaFoldDB" id="A0A8S1MCQ3"/>
<comment type="catalytic activity">
    <reaction evidence="4">
        <text>O-phospho-L-threonyl-[protein] + H2O = L-threonyl-[protein] + phosphate</text>
        <dbReference type="Rhea" id="RHEA:47004"/>
        <dbReference type="Rhea" id="RHEA-COMP:11060"/>
        <dbReference type="Rhea" id="RHEA-COMP:11605"/>
        <dbReference type="ChEBI" id="CHEBI:15377"/>
        <dbReference type="ChEBI" id="CHEBI:30013"/>
        <dbReference type="ChEBI" id="CHEBI:43474"/>
        <dbReference type="ChEBI" id="CHEBI:61977"/>
        <dbReference type="EC" id="3.1.3.16"/>
    </reaction>
</comment>
<keyword evidence="3" id="KW-0464">Manganese</keyword>
<dbReference type="GO" id="GO:0004722">
    <property type="term" value="F:protein serine/threonine phosphatase activity"/>
    <property type="evidence" value="ECO:0007669"/>
    <property type="project" value="UniProtKB-EC"/>
</dbReference>
<dbReference type="EMBL" id="CAJJDN010000037">
    <property type="protein sequence ID" value="CAD8078250.1"/>
    <property type="molecule type" value="Genomic_DNA"/>
</dbReference>